<dbReference type="Gene3D" id="3.40.50.300">
    <property type="entry name" value="P-loop containing nucleotide triphosphate hydrolases"/>
    <property type="match status" value="1"/>
</dbReference>
<dbReference type="InterPro" id="IPR027417">
    <property type="entry name" value="P-loop_NTPase"/>
</dbReference>
<evidence type="ECO:0000313" key="6">
    <source>
        <dbReference type="EMBL" id="KRK65743.1"/>
    </source>
</evidence>
<dbReference type="Pfam" id="PF00005">
    <property type="entry name" value="ABC_tran"/>
    <property type="match status" value="1"/>
</dbReference>
<dbReference type="SUPFAM" id="SSF52540">
    <property type="entry name" value="P-loop containing nucleoside triphosphate hydrolases"/>
    <property type="match status" value="1"/>
</dbReference>
<sequence>MFSLVTDNLSFAYKDSNTIDNVNLKVESGQVLVILGPNGIGKSTLINCLSGVFSKYKGSIKLDNDELKKIDSKKLSHKLALVSQGVNINTNLSLFDYLLLGRSSFHSIFSQPNKNDEILVDSIITKIGLESLKFTSMQNMSGGQKQLANIGRALVQEPKLLIMDEPTSALDYKNQVKVLKLVKSLSKQGIAIVMSTHDPNQATMVADSVGLLMSNKTYNQGSTNVILNDQSLSKLYQTPIISTFSDDLQRNVFGIEMG</sequence>
<dbReference type="CDD" id="cd03214">
    <property type="entry name" value="ABC_Iron-Siderophores_B12_Hemin"/>
    <property type="match status" value="1"/>
</dbReference>
<feature type="domain" description="ABC transporter" evidence="5">
    <location>
        <begin position="4"/>
        <end position="239"/>
    </location>
</feature>
<dbReference type="AlphaFoldDB" id="A0A0R1J3L3"/>
<evidence type="ECO:0000256" key="3">
    <source>
        <dbReference type="ARBA" id="ARBA00022741"/>
    </source>
</evidence>
<dbReference type="GO" id="GO:0016887">
    <property type="term" value="F:ATP hydrolysis activity"/>
    <property type="evidence" value="ECO:0007669"/>
    <property type="project" value="InterPro"/>
</dbReference>
<keyword evidence="7" id="KW-1185">Reference proteome</keyword>
<dbReference type="PATRIC" id="fig|1423811.3.peg.188"/>
<organism evidence="6 7">
    <name type="scientific">Companilactobacillus tucceti DSM 20183</name>
    <dbReference type="NCBI Taxonomy" id="1423811"/>
    <lineage>
        <taxon>Bacteria</taxon>
        <taxon>Bacillati</taxon>
        <taxon>Bacillota</taxon>
        <taxon>Bacilli</taxon>
        <taxon>Lactobacillales</taxon>
        <taxon>Lactobacillaceae</taxon>
        <taxon>Companilactobacillus</taxon>
    </lineage>
</organism>
<dbReference type="FunFam" id="3.40.50.300:FF:000134">
    <property type="entry name" value="Iron-enterobactin ABC transporter ATP-binding protein"/>
    <property type="match status" value="1"/>
</dbReference>
<keyword evidence="3" id="KW-0547">Nucleotide-binding</keyword>
<dbReference type="InterPro" id="IPR003593">
    <property type="entry name" value="AAA+_ATPase"/>
</dbReference>
<evidence type="ECO:0000256" key="4">
    <source>
        <dbReference type="ARBA" id="ARBA00022840"/>
    </source>
</evidence>
<dbReference type="PANTHER" id="PTHR42734">
    <property type="entry name" value="METAL TRANSPORT SYSTEM ATP-BINDING PROTEIN TM_0124-RELATED"/>
    <property type="match status" value="1"/>
</dbReference>
<evidence type="ECO:0000256" key="1">
    <source>
        <dbReference type="ARBA" id="ARBA00005417"/>
    </source>
</evidence>
<evidence type="ECO:0000256" key="2">
    <source>
        <dbReference type="ARBA" id="ARBA00022448"/>
    </source>
</evidence>
<dbReference type="InterPro" id="IPR017871">
    <property type="entry name" value="ABC_transporter-like_CS"/>
</dbReference>
<protein>
    <submittedName>
        <fullName evidence="6">Iron ABC transporter ATP-binding protein</fullName>
    </submittedName>
</protein>
<dbReference type="PROSITE" id="PS00211">
    <property type="entry name" value="ABC_TRANSPORTER_1"/>
    <property type="match status" value="1"/>
</dbReference>
<dbReference type="InterPro" id="IPR003439">
    <property type="entry name" value="ABC_transporter-like_ATP-bd"/>
</dbReference>
<dbReference type="EMBL" id="AZDG01000001">
    <property type="protein sequence ID" value="KRK65743.1"/>
    <property type="molecule type" value="Genomic_DNA"/>
</dbReference>
<gene>
    <name evidence="6" type="ORF">FC72_GL000188</name>
</gene>
<keyword evidence="2" id="KW-0813">Transport</keyword>
<dbReference type="RefSeq" id="WP_057763818.1">
    <property type="nucleotide sequence ID" value="NZ_AZDG01000001.1"/>
</dbReference>
<keyword evidence="4 6" id="KW-0067">ATP-binding</keyword>
<dbReference type="InterPro" id="IPR050153">
    <property type="entry name" value="Metal_Ion_Import_ABC"/>
</dbReference>
<comment type="caution">
    <text evidence="6">The sequence shown here is derived from an EMBL/GenBank/DDBJ whole genome shotgun (WGS) entry which is preliminary data.</text>
</comment>
<name>A0A0R1J3L3_9LACO</name>
<dbReference type="Proteomes" id="UP000050929">
    <property type="component" value="Unassembled WGS sequence"/>
</dbReference>
<dbReference type="SMART" id="SM00382">
    <property type="entry name" value="AAA"/>
    <property type="match status" value="1"/>
</dbReference>
<dbReference type="GO" id="GO:0005524">
    <property type="term" value="F:ATP binding"/>
    <property type="evidence" value="ECO:0007669"/>
    <property type="project" value="UniProtKB-KW"/>
</dbReference>
<proteinExistence type="inferred from homology"/>
<dbReference type="PANTHER" id="PTHR42734:SF6">
    <property type="entry name" value="MOLYBDATE IMPORT ATP-BINDING PROTEIN MOLC"/>
    <property type="match status" value="1"/>
</dbReference>
<evidence type="ECO:0000313" key="7">
    <source>
        <dbReference type="Proteomes" id="UP000050929"/>
    </source>
</evidence>
<reference evidence="6 7" key="1">
    <citation type="journal article" date="2015" name="Genome Announc.">
        <title>Expanding the biotechnology potential of lactobacilli through comparative genomics of 213 strains and associated genera.</title>
        <authorList>
            <person name="Sun Z."/>
            <person name="Harris H.M."/>
            <person name="McCann A."/>
            <person name="Guo C."/>
            <person name="Argimon S."/>
            <person name="Zhang W."/>
            <person name="Yang X."/>
            <person name="Jeffery I.B."/>
            <person name="Cooney J.C."/>
            <person name="Kagawa T.F."/>
            <person name="Liu W."/>
            <person name="Song Y."/>
            <person name="Salvetti E."/>
            <person name="Wrobel A."/>
            <person name="Rasinkangas P."/>
            <person name="Parkhill J."/>
            <person name="Rea M.C."/>
            <person name="O'Sullivan O."/>
            <person name="Ritari J."/>
            <person name="Douillard F.P."/>
            <person name="Paul Ross R."/>
            <person name="Yang R."/>
            <person name="Briner A.E."/>
            <person name="Felis G.E."/>
            <person name="de Vos W.M."/>
            <person name="Barrangou R."/>
            <person name="Klaenhammer T.R."/>
            <person name="Caufield P.W."/>
            <person name="Cui Y."/>
            <person name="Zhang H."/>
            <person name="O'Toole P.W."/>
        </authorList>
    </citation>
    <scope>NUCLEOTIDE SEQUENCE [LARGE SCALE GENOMIC DNA]</scope>
    <source>
        <strain evidence="6 7">DSM 20183</strain>
    </source>
</reference>
<dbReference type="PROSITE" id="PS50893">
    <property type="entry name" value="ABC_TRANSPORTER_2"/>
    <property type="match status" value="1"/>
</dbReference>
<accession>A0A0R1J3L3</accession>
<dbReference type="STRING" id="1423811.FC72_GL000188"/>
<comment type="similarity">
    <text evidence="1">Belongs to the ABC transporter superfamily.</text>
</comment>
<evidence type="ECO:0000259" key="5">
    <source>
        <dbReference type="PROSITE" id="PS50893"/>
    </source>
</evidence>